<name>M2Z198_9PROT</name>
<evidence type="ECO:0000313" key="1">
    <source>
        <dbReference type="EMBL" id="EME68040.1"/>
    </source>
</evidence>
<evidence type="ECO:0000313" key="2">
    <source>
        <dbReference type="Proteomes" id="UP000011744"/>
    </source>
</evidence>
<dbReference type="AlphaFoldDB" id="M2Z198"/>
<protein>
    <submittedName>
        <fullName evidence="1">Uncharacterized protein</fullName>
    </submittedName>
</protein>
<gene>
    <name evidence="1" type="ORF">H261_20532</name>
</gene>
<sequence length="75" mass="8482">MPLFFDDEIERLRVALEAEIAGICFDWNEGAQTALRLAELYPDIAISMYQAASRMMARQSSNFTDPGYSTGRTTR</sequence>
<keyword evidence="2" id="KW-1185">Reference proteome</keyword>
<dbReference type="STRING" id="1244869.H261_20532"/>
<reference evidence="1 2" key="1">
    <citation type="journal article" date="2014" name="Genome Announc.">
        <title>Draft Genome Sequence of Magnetospirillum sp. Strain SO-1, a Freshwater Magnetotactic Bacterium Isolated from the Ol'khovka River, Russia.</title>
        <authorList>
            <person name="Grouzdev D.S."/>
            <person name="Dziuba M.V."/>
            <person name="Sukhacheva M.S."/>
            <person name="Mardanov A.V."/>
            <person name="Beletskiy A.V."/>
            <person name="Kuznetsov B.B."/>
            <person name="Skryabin K.G."/>
        </authorList>
    </citation>
    <scope>NUCLEOTIDE SEQUENCE [LARGE SCALE GENOMIC DNA]</scope>
    <source>
        <strain evidence="1 2">SO-1</strain>
    </source>
</reference>
<dbReference type="Proteomes" id="UP000011744">
    <property type="component" value="Unassembled WGS sequence"/>
</dbReference>
<accession>M2Z198</accession>
<dbReference type="RefSeq" id="WP_008621384.1">
    <property type="nucleotide sequence ID" value="NZ_AONQ01000087.1"/>
</dbReference>
<dbReference type="EMBL" id="AONQ01000087">
    <property type="protein sequence ID" value="EME68040.1"/>
    <property type="molecule type" value="Genomic_DNA"/>
</dbReference>
<proteinExistence type="predicted"/>
<organism evidence="1 2">
    <name type="scientific">Paramagnetospirillum caucaseum</name>
    <dbReference type="NCBI Taxonomy" id="1244869"/>
    <lineage>
        <taxon>Bacteria</taxon>
        <taxon>Pseudomonadati</taxon>
        <taxon>Pseudomonadota</taxon>
        <taxon>Alphaproteobacteria</taxon>
        <taxon>Rhodospirillales</taxon>
        <taxon>Magnetospirillaceae</taxon>
        <taxon>Paramagnetospirillum</taxon>
    </lineage>
</organism>
<comment type="caution">
    <text evidence="1">The sequence shown here is derived from an EMBL/GenBank/DDBJ whole genome shotgun (WGS) entry which is preliminary data.</text>
</comment>